<evidence type="ECO:0000256" key="1">
    <source>
        <dbReference type="SAM" id="MobiDB-lite"/>
    </source>
</evidence>
<dbReference type="EMBL" id="CP003607">
    <property type="protein sequence ID" value="AFY83849.1"/>
    <property type="molecule type" value="Genomic_DNA"/>
</dbReference>
<evidence type="ECO:0000313" key="4">
    <source>
        <dbReference type="Proteomes" id="UP000010367"/>
    </source>
</evidence>
<accession>K9TPC9</accession>
<dbReference type="InterPro" id="IPR010328">
    <property type="entry name" value="DUF928"/>
</dbReference>
<dbReference type="RefSeq" id="WP_015150473.1">
    <property type="nucleotide sequence ID" value="NC_019693.1"/>
</dbReference>
<feature type="region of interest" description="Disordered" evidence="1">
    <location>
        <begin position="35"/>
        <end position="54"/>
    </location>
</feature>
<sequence length="241" mass="28081">MKTSSSGNRFGFMFLSLFMIMINLPIQVLSNENNQNSPFRGRGRPSNVIGGGSRGNCEVTAEHQTLRLTALVPAEIGGVTQRERPTWWFYSPFNQRVYSPLQAQFIVTKDDKNFLPPIDVTLPEIPGFFPVSIPPDSPLEVNKWYMWTLLVICDPQDESKHIDINGWIKRIPEHEDSEEYLRWYDPLDSIAQTQCDNPDDREALQQWEERLSSVEDQLEPWDQKVWKEVRDQRMVCHRDLN</sequence>
<dbReference type="AlphaFoldDB" id="K9TPC9"/>
<name>K9TPC9_9CYAN</name>
<evidence type="ECO:0000313" key="3">
    <source>
        <dbReference type="EMBL" id="AFY83849.1"/>
    </source>
</evidence>
<proteinExistence type="predicted"/>
<keyword evidence="2" id="KW-0812">Transmembrane</keyword>
<keyword evidence="2" id="KW-1133">Transmembrane helix</keyword>
<organism evidence="3 4">
    <name type="scientific">Oscillatoria acuminata PCC 6304</name>
    <dbReference type="NCBI Taxonomy" id="56110"/>
    <lineage>
        <taxon>Bacteria</taxon>
        <taxon>Bacillati</taxon>
        <taxon>Cyanobacteriota</taxon>
        <taxon>Cyanophyceae</taxon>
        <taxon>Oscillatoriophycideae</taxon>
        <taxon>Oscillatoriales</taxon>
        <taxon>Oscillatoriaceae</taxon>
        <taxon>Oscillatoria</taxon>
    </lineage>
</organism>
<dbReference type="eggNOG" id="COG3087">
    <property type="taxonomic scope" value="Bacteria"/>
</dbReference>
<reference evidence="3 4" key="1">
    <citation type="submission" date="2012-06" db="EMBL/GenBank/DDBJ databases">
        <title>Finished chromosome of genome of Oscillatoria acuminata PCC 6304.</title>
        <authorList>
            <consortium name="US DOE Joint Genome Institute"/>
            <person name="Gugger M."/>
            <person name="Coursin T."/>
            <person name="Rippka R."/>
            <person name="Tandeau De Marsac N."/>
            <person name="Huntemann M."/>
            <person name="Wei C.-L."/>
            <person name="Han J."/>
            <person name="Detter J.C."/>
            <person name="Han C."/>
            <person name="Tapia R."/>
            <person name="Davenport K."/>
            <person name="Daligault H."/>
            <person name="Erkkila T."/>
            <person name="Gu W."/>
            <person name="Munk A.C.C."/>
            <person name="Teshima H."/>
            <person name="Xu Y."/>
            <person name="Chain P."/>
            <person name="Chen A."/>
            <person name="Krypides N."/>
            <person name="Mavromatis K."/>
            <person name="Markowitz V."/>
            <person name="Szeto E."/>
            <person name="Ivanova N."/>
            <person name="Mikhailova N."/>
            <person name="Ovchinnikova G."/>
            <person name="Pagani I."/>
            <person name="Pati A."/>
            <person name="Goodwin L."/>
            <person name="Peters L."/>
            <person name="Pitluck S."/>
            <person name="Woyke T."/>
            <person name="Kerfeld C."/>
        </authorList>
    </citation>
    <scope>NUCLEOTIDE SEQUENCE [LARGE SCALE GENOMIC DNA]</scope>
    <source>
        <strain evidence="3 4">PCC 6304</strain>
    </source>
</reference>
<dbReference type="OrthoDB" id="536034at2"/>
<evidence type="ECO:0008006" key="5">
    <source>
        <dbReference type="Google" id="ProtNLM"/>
    </source>
</evidence>
<keyword evidence="2" id="KW-0472">Membrane</keyword>
<dbReference type="HOGENOM" id="CLU_1150938_0_0_3"/>
<dbReference type="InParanoid" id="K9TPC9"/>
<dbReference type="Proteomes" id="UP000010367">
    <property type="component" value="Chromosome"/>
</dbReference>
<feature type="transmembrane region" description="Helical" evidence="2">
    <location>
        <begin position="12"/>
        <end position="30"/>
    </location>
</feature>
<dbReference type="Pfam" id="PF06051">
    <property type="entry name" value="DUF928"/>
    <property type="match status" value="1"/>
</dbReference>
<keyword evidence="4" id="KW-1185">Reference proteome</keyword>
<gene>
    <name evidence="3" type="ORF">Oscil6304_4326</name>
</gene>
<evidence type="ECO:0000256" key="2">
    <source>
        <dbReference type="SAM" id="Phobius"/>
    </source>
</evidence>
<dbReference type="KEGG" id="oac:Oscil6304_4326"/>
<dbReference type="STRING" id="56110.Oscil6304_4326"/>
<protein>
    <recommendedName>
        <fullName evidence="5">DUF928 domain-containing protein</fullName>
    </recommendedName>
</protein>